<sequence>TALHFILAGGHIEAADELLLYGADISPINKKRKTFLYLAVLSRSTEIVVILLDKGAITSARDFKRSTALYIAAN</sequence>
<evidence type="ECO:0000256" key="3">
    <source>
        <dbReference type="PROSITE-ProRule" id="PRU00023"/>
    </source>
</evidence>
<dbReference type="InterPro" id="IPR036770">
    <property type="entry name" value="Ankyrin_rpt-contain_sf"/>
</dbReference>
<feature type="repeat" description="ANK" evidence="3">
    <location>
        <begin position="1"/>
        <end position="30"/>
    </location>
</feature>
<evidence type="ECO:0000256" key="1">
    <source>
        <dbReference type="ARBA" id="ARBA00022737"/>
    </source>
</evidence>
<dbReference type="AlphaFoldDB" id="A0A2J6SQE5"/>
<evidence type="ECO:0000313" key="4">
    <source>
        <dbReference type="EMBL" id="PMD52988.1"/>
    </source>
</evidence>
<feature type="repeat" description="ANK" evidence="3">
    <location>
        <begin position="31"/>
        <end position="63"/>
    </location>
</feature>
<dbReference type="GeneID" id="36583983"/>
<dbReference type="PANTHER" id="PTHR24198:SF165">
    <property type="entry name" value="ANKYRIN REPEAT-CONTAINING PROTEIN-RELATED"/>
    <property type="match status" value="1"/>
</dbReference>
<dbReference type="EMBL" id="KZ613895">
    <property type="protein sequence ID" value="PMD52988.1"/>
    <property type="molecule type" value="Genomic_DNA"/>
</dbReference>
<organism evidence="4 5">
    <name type="scientific">Hyaloscypha bicolor E</name>
    <dbReference type="NCBI Taxonomy" id="1095630"/>
    <lineage>
        <taxon>Eukaryota</taxon>
        <taxon>Fungi</taxon>
        <taxon>Dikarya</taxon>
        <taxon>Ascomycota</taxon>
        <taxon>Pezizomycotina</taxon>
        <taxon>Leotiomycetes</taxon>
        <taxon>Helotiales</taxon>
        <taxon>Hyaloscyphaceae</taxon>
        <taxon>Hyaloscypha</taxon>
        <taxon>Hyaloscypha bicolor</taxon>
    </lineage>
</organism>
<keyword evidence="5" id="KW-1185">Reference proteome</keyword>
<dbReference type="SUPFAM" id="SSF48403">
    <property type="entry name" value="Ankyrin repeat"/>
    <property type="match status" value="1"/>
</dbReference>
<dbReference type="InterPro" id="IPR002110">
    <property type="entry name" value="Ankyrin_rpt"/>
</dbReference>
<dbReference type="PROSITE" id="PS50297">
    <property type="entry name" value="ANK_REP_REGION"/>
    <property type="match status" value="1"/>
</dbReference>
<dbReference type="Pfam" id="PF12796">
    <property type="entry name" value="Ank_2"/>
    <property type="match status" value="1"/>
</dbReference>
<dbReference type="RefSeq" id="XP_024729892.1">
    <property type="nucleotide sequence ID" value="XM_024875904.1"/>
</dbReference>
<gene>
    <name evidence="4" type="ORF">K444DRAFT_542759</name>
</gene>
<dbReference type="Gene3D" id="1.25.40.20">
    <property type="entry name" value="Ankyrin repeat-containing domain"/>
    <property type="match status" value="1"/>
</dbReference>
<feature type="non-terminal residue" evidence="4">
    <location>
        <position position="1"/>
    </location>
</feature>
<dbReference type="Proteomes" id="UP000235371">
    <property type="component" value="Unassembled WGS sequence"/>
</dbReference>
<proteinExistence type="predicted"/>
<reference evidence="4 5" key="1">
    <citation type="submission" date="2016-04" db="EMBL/GenBank/DDBJ databases">
        <title>A degradative enzymes factory behind the ericoid mycorrhizal symbiosis.</title>
        <authorList>
            <consortium name="DOE Joint Genome Institute"/>
            <person name="Martino E."/>
            <person name="Morin E."/>
            <person name="Grelet G."/>
            <person name="Kuo A."/>
            <person name="Kohler A."/>
            <person name="Daghino S."/>
            <person name="Barry K."/>
            <person name="Choi C."/>
            <person name="Cichocki N."/>
            <person name="Clum A."/>
            <person name="Copeland A."/>
            <person name="Hainaut M."/>
            <person name="Haridas S."/>
            <person name="Labutti K."/>
            <person name="Lindquist E."/>
            <person name="Lipzen A."/>
            <person name="Khouja H.-R."/>
            <person name="Murat C."/>
            <person name="Ohm R."/>
            <person name="Olson A."/>
            <person name="Spatafora J."/>
            <person name="Veneault-Fourrey C."/>
            <person name="Henrissat B."/>
            <person name="Grigoriev I."/>
            <person name="Martin F."/>
            <person name="Perotto S."/>
        </authorList>
    </citation>
    <scope>NUCLEOTIDE SEQUENCE [LARGE SCALE GENOMIC DNA]</scope>
    <source>
        <strain evidence="4 5">E</strain>
    </source>
</reference>
<protein>
    <submittedName>
        <fullName evidence="4">Uncharacterized protein</fullName>
    </submittedName>
</protein>
<dbReference type="PROSITE" id="PS50088">
    <property type="entry name" value="ANK_REPEAT"/>
    <property type="match status" value="2"/>
</dbReference>
<dbReference type="InParanoid" id="A0A2J6SQE5"/>
<evidence type="ECO:0000313" key="5">
    <source>
        <dbReference type="Proteomes" id="UP000235371"/>
    </source>
</evidence>
<evidence type="ECO:0000256" key="2">
    <source>
        <dbReference type="ARBA" id="ARBA00023043"/>
    </source>
</evidence>
<name>A0A2J6SQE5_9HELO</name>
<keyword evidence="1" id="KW-0677">Repeat</keyword>
<keyword evidence="2 3" id="KW-0040">ANK repeat</keyword>
<dbReference type="OrthoDB" id="341259at2759"/>
<accession>A0A2J6SQE5</accession>
<dbReference type="PANTHER" id="PTHR24198">
    <property type="entry name" value="ANKYRIN REPEAT AND PROTEIN KINASE DOMAIN-CONTAINING PROTEIN"/>
    <property type="match status" value="1"/>
</dbReference>